<dbReference type="OrthoDB" id="9770043at2"/>
<protein>
    <recommendedName>
        <fullName evidence="4">LamG domain-containing protein</fullName>
    </recommendedName>
</protein>
<keyword evidence="3" id="KW-1185">Reference proteome</keyword>
<reference evidence="2 3" key="1">
    <citation type="journal article" date="2015" name="Int. J. Syst. Evol. Microbiol.">
        <title>Hyunsoonleella pacifica sp. nov., isolated from seawater of South Pacific Gyre.</title>
        <authorList>
            <person name="Gao X."/>
            <person name="Zhang Z."/>
            <person name="Dai X."/>
            <person name="Zhang X.H."/>
        </authorList>
    </citation>
    <scope>NUCLEOTIDE SEQUENCE [LARGE SCALE GENOMIC DNA]</scope>
    <source>
        <strain evidence="2 3">SW033</strain>
    </source>
</reference>
<evidence type="ECO:0008006" key="4">
    <source>
        <dbReference type="Google" id="ProtNLM"/>
    </source>
</evidence>
<evidence type="ECO:0000313" key="3">
    <source>
        <dbReference type="Proteomes" id="UP000292372"/>
    </source>
</evidence>
<keyword evidence="1" id="KW-0812">Transmembrane</keyword>
<gene>
    <name evidence="2" type="ORF">EYD46_03770</name>
</gene>
<accession>A0A4Q9FPP4</accession>
<name>A0A4Q9FPP4_9FLAO</name>
<comment type="caution">
    <text evidence="2">The sequence shown here is derived from an EMBL/GenBank/DDBJ whole genome shotgun (WGS) entry which is preliminary data.</text>
</comment>
<dbReference type="Gene3D" id="2.60.120.560">
    <property type="entry name" value="Exo-inulinase, domain 1"/>
    <property type="match status" value="1"/>
</dbReference>
<sequence length="246" mass="28255">MFFVINLTLYIYFMRFIYFIIIAFGLSIPIKAQATIPDNYKLVYTQDFEQPQAINTLEKTDDDVWRISEGNNGSCMELFGKSEYKPEVRSPFNIAVIKEVLVGDFIFEIKLNQNGREYPHRDLCLVFGINNASNFYYTHIASKADAHANSIFIVNDEPRKSIASERTDGTNWGAEDSWHTVRIVRKTQEGLIEIYFDDMTKPIMTATDTHFKSGYLGFGSFDDTGKFDDIKIWAPNTLKPKSGLFN</sequence>
<dbReference type="Proteomes" id="UP000292372">
    <property type="component" value="Unassembled WGS sequence"/>
</dbReference>
<feature type="transmembrane region" description="Helical" evidence="1">
    <location>
        <begin position="12"/>
        <end position="30"/>
    </location>
</feature>
<organism evidence="2 3">
    <name type="scientific">Hyunsoonleella pacifica</name>
    <dbReference type="NCBI Taxonomy" id="1080224"/>
    <lineage>
        <taxon>Bacteria</taxon>
        <taxon>Pseudomonadati</taxon>
        <taxon>Bacteroidota</taxon>
        <taxon>Flavobacteriia</taxon>
        <taxon>Flavobacteriales</taxon>
        <taxon>Flavobacteriaceae</taxon>
    </lineage>
</organism>
<keyword evidence="1" id="KW-0472">Membrane</keyword>
<dbReference type="EMBL" id="SIRS01000002">
    <property type="protein sequence ID" value="TBN17445.1"/>
    <property type="molecule type" value="Genomic_DNA"/>
</dbReference>
<evidence type="ECO:0000256" key="1">
    <source>
        <dbReference type="SAM" id="Phobius"/>
    </source>
</evidence>
<evidence type="ECO:0000313" key="2">
    <source>
        <dbReference type="EMBL" id="TBN17445.1"/>
    </source>
</evidence>
<proteinExistence type="predicted"/>
<keyword evidence="1" id="KW-1133">Transmembrane helix</keyword>
<dbReference type="AlphaFoldDB" id="A0A4Q9FPP4"/>